<dbReference type="Pfam" id="PF25056">
    <property type="entry name" value="DUF7793"/>
    <property type="match status" value="1"/>
</dbReference>
<feature type="domain" description="DUF7793" evidence="1">
    <location>
        <begin position="22"/>
        <end position="132"/>
    </location>
</feature>
<evidence type="ECO:0000313" key="2">
    <source>
        <dbReference type="EMBL" id="QEC56729.1"/>
    </source>
</evidence>
<sequence>MNAQQIKPPADAAIIKGEIADYWYNDGILYSYSKSTKRTVENIRDNVWLVKKITGNKTVPLLIYLRPSPVPDKATRKFSTEQLPQVYKAMAMVSKQGLAQFIMKILFRLKPPPIPMKQFSNDVDAREWLKQYL</sequence>
<dbReference type="EMBL" id="CP042433">
    <property type="protein sequence ID" value="QEC56729.1"/>
    <property type="molecule type" value="Genomic_DNA"/>
</dbReference>
<dbReference type="AlphaFoldDB" id="A0A5B8UKM5"/>
<keyword evidence="3" id="KW-1185">Reference proteome</keyword>
<proteinExistence type="predicted"/>
<name>A0A5B8UKM5_9BACT</name>
<evidence type="ECO:0000259" key="1">
    <source>
        <dbReference type="Pfam" id="PF25056"/>
    </source>
</evidence>
<evidence type="ECO:0000313" key="3">
    <source>
        <dbReference type="Proteomes" id="UP000321204"/>
    </source>
</evidence>
<organism evidence="2 3">
    <name type="scientific">Flavisolibacter ginsenosidimutans</name>
    <dbReference type="NCBI Taxonomy" id="661481"/>
    <lineage>
        <taxon>Bacteria</taxon>
        <taxon>Pseudomonadati</taxon>
        <taxon>Bacteroidota</taxon>
        <taxon>Chitinophagia</taxon>
        <taxon>Chitinophagales</taxon>
        <taxon>Chitinophagaceae</taxon>
        <taxon>Flavisolibacter</taxon>
    </lineage>
</organism>
<dbReference type="InterPro" id="IPR056695">
    <property type="entry name" value="DUF7793"/>
</dbReference>
<gene>
    <name evidence="2" type="ORF">FSB75_12745</name>
</gene>
<protein>
    <submittedName>
        <fullName evidence="2">STAS/SEC14 domain-containing protein</fullName>
    </submittedName>
</protein>
<dbReference type="Gene3D" id="3.40.970.30">
    <property type="entry name" value="yp_829618.1 like domains"/>
    <property type="match status" value="1"/>
</dbReference>
<dbReference type="RefSeq" id="WP_146788047.1">
    <property type="nucleotide sequence ID" value="NZ_BAABIO010000003.1"/>
</dbReference>
<reference evidence="2 3" key="1">
    <citation type="journal article" date="2015" name="Int. J. Syst. Evol. Microbiol.">
        <title>Flavisolibacter ginsenosidimutans sp. nov., with ginsenoside-converting activity isolated from soil used for cultivating ginseng.</title>
        <authorList>
            <person name="Zhao Y."/>
            <person name="Liu Q."/>
            <person name="Kang M.S."/>
            <person name="Jin F."/>
            <person name="Yu H."/>
            <person name="Im W.T."/>
        </authorList>
    </citation>
    <scope>NUCLEOTIDE SEQUENCE [LARGE SCALE GENOMIC DNA]</scope>
    <source>
        <strain evidence="2 3">Gsoil 636</strain>
    </source>
</reference>
<dbReference type="Proteomes" id="UP000321204">
    <property type="component" value="Chromosome"/>
</dbReference>
<dbReference type="KEGG" id="fgg:FSB75_12745"/>
<accession>A0A5B8UKM5</accession>
<dbReference type="OrthoDB" id="1358466at2"/>